<gene>
    <name evidence="1" type="ORF">SK629_0569</name>
</gene>
<dbReference type="Proteomes" id="UP000028090">
    <property type="component" value="Unassembled WGS sequence"/>
</dbReference>
<evidence type="ECO:0000313" key="1">
    <source>
        <dbReference type="EMBL" id="KEQ36722.1"/>
    </source>
</evidence>
<comment type="caution">
    <text evidence="1">The sequence shown here is derived from an EMBL/GenBank/DDBJ whole genome shotgun (WGS) entry which is preliminary data.</text>
</comment>
<name>A0A081Q199_STRMT</name>
<protein>
    <submittedName>
        <fullName evidence="1">Uncharacterized protein</fullName>
    </submittedName>
</protein>
<evidence type="ECO:0000313" key="2">
    <source>
        <dbReference type="Proteomes" id="UP000028090"/>
    </source>
</evidence>
<dbReference type="AlphaFoldDB" id="A0A081Q199"/>
<dbReference type="OrthoDB" id="2231095at2"/>
<dbReference type="EMBL" id="JPFU01000008">
    <property type="protein sequence ID" value="KEQ36722.1"/>
    <property type="molecule type" value="Genomic_DNA"/>
</dbReference>
<reference evidence="1 2" key="1">
    <citation type="submission" date="2014-05" db="EMBL/GenBank/DDBJ databases">
        <authorList>
            <person name="Daugherty S.C."/>
            <person name="Tallon L.J."/>
            <person name="Sadzewicz L."/>
            <person name="Kilian M."/>
            <person name="Tettelin H."/>
        </authorList>
    </citation>
    <scope>NUCLEOTIDE SEQUENCE [LARGE SCALE GENOMIC DNA]</scope>
    <source>
        <strain evidence="1 2">SK629</strain>
    </source>
</reference>
<sequence length="68" mass="8020">MELIEFNNKVVRITDIDGRIFEGVALYEDKDVHDEEFDGLSVNSGTRWTKLFENEIKEIEIINQDQME</sequence>
<dbReference type="RefSeq" id="WP_042900473.1">
    <property type="nucleotide sequence ID" value="NZ_JPFU01000008.1"/>
</dbReference>
<organism evidence="1 2">
    <name type="scientific">Streptococcus mitis</name>
    <dbReference type="NCBI Taxonomy" id="28037"/>
    <lineage>
        <taxon>Bacteria</taxon>
        <taxon>Bacillati</taxon>
        <taxon>Bacillota</taxon>
        <taxon>Bacilli</taxon>
        <taxon>Lactobacillales</taxon>
        <taxon>Streptococcaceae</taxon>
        <taxon>Streptococcus</taxon>
        <taxon>Streptococcus mitis group</taxon>
    </lineage>
</organism>
<proteinExistence type="predicted"/>
<dbReference type="PATRIC" id="fig|28037.95.peg.508"/>
<accession>A0A081Q199</accession>